<organism evidence="4 7">
    <name type="scientific">Weissella cibaria</name>
    <dbReference type="NCBI Taxonomy" id="137591"/>
    <lineage>
        <taxon>Bacteria</taxon>
        <taxon>Bacillati</taxon>
        <taxon>Bacillota</taxon>
        <taxon>Bacilli</taxon>
        <taxon>Lactobacillales</taxon>
        <taxon>Lactobacillaceae</taxon>
        <taxon>Weissella</taxon>
    </lineage>
</organism>
<dbReference type="EMBL" id="NDXJ01000011">
    <property type="protein sequence ID" value="OSP89084.1"/>
    <property type="molecule type" value="Genomic_DNA"/>
</dbReference>
<name>A0A0D1KAH5_9LACO</name>
<dbReference type="OrthoDB" id="9793389at2"/>
<evidence type="ECO:0000259" key="1">
    <source>
        <dbReference type="PROSITE" id="PS51729"/>
    </source>
</evidence>
<evidence type="ECO:0000313" key="5">
    <source>
        <dbReference type="EMBL" id="OSP89084.1"/>
    </source>
</evidence>
<dbReference type="Proteomes" id="UP000193588">
    <property type="component" value="Unassembled WGS sequence"/>
</dbReference>
<accession>A0A0D1KAH5</accession>
<reference evidence="6 11" key="4">
    <citation type="submission" date="2019-07" db="EMBL/GenBank/DDBJ databases">
        <title>Genome sequence of Weissella cibaria GK1.</title>
        <authorList>
            <person name="Choi H.-J."/>
        </authorList>
    </citation>
    <scope>NUCLEOTIDE SEQUENCE [LARGE SCALE GENOMIC DNA]</scope>
    <source>
        <strain evidence="6 11">GK1</strain>
    </source>
</reference>
<evidence type="ECO:0000313" key="4">
    <source>
        <dbReference type="EMBL" id="KIU21979.1"/>
    </source>
</evidence>
<dbReference type="Proteomes" id="UP000320012">
    <property type="component" value="Unassembled WGS sequence"/>
</dbReference>
<dbReference type="InterPro" id="IPR016181">
    <property type="entry name" value="Acyl_CoA_acyltransferase"/>
</dbReference>
<dbReference type="PATRIC" id="fig|137591.24.peg.2064"/>
<evidence type="ECO:0000313" key="3">
    <source>
        <dbReference type="EMBL" id="KIU20662.1"/>
    </source>
</evidence>
<dbReference type="EMBL" id="JWHU01000005">
    <property type="protein sequence ID" value="KIU21979.1"/>
    <property type="molecule type" value="Genomic_DNA"/>
</dbReference>
<sequence>MEFTFEPGRLYHETDGQVDAEILFPAINDGQTWSIDYTFVDPALRGQGIAGQLLAEVVRRAQVDQVTLRPVCSYARMAFFRNPEYQALQAKS</sequence>
<evidence type="ECO:0000313" key="6">
    <source>
        <dbReference type="EMBL" id="TVV28085.1"/>
    </source>
</evidence>
<evidence type="ECO:0000313" key="10">
    <source>
        <dbReference type="Proteomes" id="UP000244870"/>
    </source>
</evidence>
<evidence type="ECO:0000313" key="9">
    <source>
        <dbReference type="Proteomes" id="UP000193588"/>
    </source>
</evidence>
<dbReference type="Proteomes" id="UP000032289">
    <property type="component" value="Unassembled WGS sequence"/>
</dbReference>
<dbReference type="eggNOG" id="COG2388">
    <property type="taxonomic scope" value="Bacteria"/>
</dbReference>
<dbReference type="Gene3D" id="3.40.630.30">
    <property type="match status" value="1"/>
</dbReference>
<keyword evidence="5" id="KW-0808">Transferase</keyword>
<evidence type="ECO:0000313" key="11">
    <source>
        <dbReference type="Proteomes" id="UP000320012"/>
    </source>
</evidence>
<dbReference type="Pfam" id="PF14542">
    <property type="entry name" value="Acetyltransf_CG"/>
    <property type="match status" value="1"/>
</dbReference>
<dbReference type="RefSeq" id="WP_010372287.1">
    <property type="nucleotide sequence ID" value="NZ_BJEF01000001.1"/>
</dbReference>
<proteinExistence type="predicted"/>
<dbReference type="EMBL" id="CP020928">
    <property type="protein sequence ID" value="AWF96363.1"/>
    <property type="molecule type" value="Genomic_DNA"/>
</dbReference>
<evidence type="ECO:0000313" key="7">
    <source>
        <dbReference type="Proteomes" id="UP000032287"/>
    </source>
</evidence>
<dbReference type="PROSITE" id="PS51729">
    <property type="entry name" value="GNAT_YJDJ"/>
    <property type="match status" value="1"/>
</dbReference>
<feature type="domain" description="N-acetyltransferase" evidence="1">
    <location>
        <begin position="2"/>
        <end position="90"/>
    </location>
</feature>
<dbReference type="InterPro" id="IPR031165">
    <property type="entry name" value="GNAT_YJDJ"/>
</dbReference>
<reference evidence="7 8" key="1">
    <citation type="journal article" date="2015" name="Microbiology (Mosc.)">
        <title>Genomics of the Weissella cibaria species with an examination of its metabolic traits.</title>
        <authorList>
            <person name="Lynch K.M."/>
            <person name="Lucid A."/>
            <person name="Arendt E.K."/>
            <person name="Sleator R.D."/>
            <person name="Lucey B."/>
            <person name="Coffey A."/>
        </authorList>
    </citation>
    <scope>NUCLEOTIDE SEQUENCE [LARGE SCALE GENOMIC DNA]</scope>
    <source>
        <strain evidence="3 8">AB3b</strain>
        <strain evidence="4 7">MG1</strain>
    </source>
</reference>
<reference evidence="2 10" key="3">
    <citation type="submission" date="2017-04" db="EMBL/GenBank/DDBJ databases">
        <title>Weissella cibaria strain m2 complete genome.</title>
        <authorList>
            <person name="Pan Q."/>
            <person name="Tan M."/>
            <person name="Yao F."/>
            <person name="Su S."/>
        </authorList>
    </citation>
    <scope>NUCLEOTIDE SEQUENCE [LARGE SCALE GENOMIC DNA]</scope>
    <source>
        <strain evidence="2 10">M2</strain>
    </source>
</reference>
<keyword evidence="7" id="KW-1185">Reference proteome</keyword>
<protein>
    <submittedName>
        <fullName evidence="5">N-acetyltransferase</fullName>
    </submittedName>
</protein>
<dbReference type="GeneID" id="66961742"/>
<dbReference type="CDD" id="cd04301">
    <property type="entry name" value="NAT_SF"/>
    <property type="match status" value="1"/>
</dbReference>
<evidence type="ECO:0000313" key="2">
    <source>
        <dbReference type="EMBL" id="AWF96363.1"/>
    </source>
</evidence>
<dbReference type="Proteomes" id="UP000244870">
    <property type="component" value="Chromosome"/>
</dbReference>
<reference evidence="5 9" key="2">
    <citation type="submission" date="2017-04" db="EMBL/GenBank/DDBJ databases">
        <title>The genome sequence of Weissella cibaria isolated from wild Drosophila.</title>
        <authorList>
            <person name="Ricks N.J."/>
            <person name="Carroll C."/>
            <person name="Walters A."/>
            <person name="Newell P.D."/>
            <person name="Chaston J.M."/>
        </authorList>
    </citation>
    <scope>NUCLEOTIDE SEQUENCE [LARGE SCALE GENOMIC DNA]</scope>
    <source>
        <strain evidence="5 9">DmW_103</strain>
    </source>
</reference>
<gene>
    <name evidence="3" type="ORF">ab3b_02120</name>
    <name evidence="2" type="ORF">B6254_2002</name>
    <name evidence="5" type="ORF">B9D04_08120</name>
    <name evidence="6" type="ORF">FO435_09445</name>
    <name evidence="4" type="ORF">QX99_00356</name>
</gene>
<dbReference type="EMBL" id="JWHT01000057">
    <property type="protein sequence ID" value="KIU20662.1"/>
    <property type="molecule type" value="Genomic_DNA"/>
</dbReference>
<dbReference type="Proteomes" id="UP000032287">
    <property type="component" value="Unassembled WGS sequence"/>
</dbReference>
<dbReference type="GO" id="GO:0016740">
    <property type="term" value="F:transferase activity"/>
    <property type="evidence" value="ECO:0007669"/>
    <property type="project" value="UniProtKB-KW"/>
</dbReference>
<dbReference type="SUPFAM" id="SSF55729">
    <property type="entry name" value="Acyl-CoA N-acyltransferases (Nat)"/>
    <property type="match status" value="1"/>
</dbReference>
<evidence type="ECO:0000313" key="8">
    <source>
        <dbReference type="Proteomes" id="UP000032289"/>
    </source>
</evidence>
<dbReference type="EMBL" id="VNHC01000002">
    <property type="protein sequence ID" value="TVV28085.1"/>
    <property type="molecule type" value="Genomic_DNA"/>
</dbReference>
<dbReference type="AlphaFoldDB" id="A0A0D1KAH5"/>
<dbReference type="STRING" id="137591.AO080_04375"/>